<accession>B4RPS1</accession>
<proteinExistence type="predicted"/>
<protein>
    <submittedName>
        <fullName evidence="1">Uncharacterized protein</fullName>
    </submittedName>
</protein>
<evidence type="ECO:0000313" key="2">
    <source>
        <dbReference type="Proteomes" id="UP000002564"/>
    </source>
</evidence>
<reference evidence="1 2" key="1">
    <citation type="journal article" date="2008" name="J. Bacteriol.">
        <title>Complete genome sequence of Neisseria gonorrhoeae NCCP11945.</title>
        <authorList>
            <person name="Chung G.T."/>
            <person name="Yoo J.S."/>
            <person name="Oh H.B."/>
            <person name="Lee Y.S."/>
            <person name="Cha S.H."/>
            <person name="Kim S.J."/>
            <person name="Yoo C.K."/>
        </authorList>
    </citation>
    <scope>NUCLEOTIDE SEQUENCE [LARGE SCALE GENOMIC DNA]</scope>
    <source>
        <strain evidence="1 2">NCCP11945</strain>
    </source>
</reference>
<evidence type="ECO:0000313" key="1">
    <source>
        <dbReference type="EMBL" id="ACF30948.1"/>
    </source>
</evidence>
<sequence length="67" mass="7470">MLLSHVLDSRLSGNDGGAVSVFSDKFLKLKISSFLQKQKIKNRNLKSRHFHDNGNPVRSVSLVLSFG</sequence>
<name>B4RPS1_NEIG2</name>
<dbReference type="HOGENOM" id="CLU_176966_1_0_4"/>
<organism evidence="1 2">
    <name type="scientific">Neisseria gonorrhoeae (strain NCCP11945)</name>
    <dbReference type="NCBI Taxonomy" id="521006"/>
    <lineage>
        <taxon>Bacteria</taxon>
        <taxon>Pseudomonadati</taxon>
        <taxon>Pseudomonadota</taxon>
        <taxon>Betaproteobacteria</taxon>
        <taxon>Neisseriales</taxon>
        <taxon>Neisseriaceae</taxon>
        <taxon>Neisseria</taxon>
    </lineage>
</organism>
<dbReference type="KEGG" id="ngk:NGK_2344"/>
<dbReference type="EMBL" id="CP001050">
    <property type="protein sequence ID" value="ACF30948.1"/>
    <property type="molecule type" value="Genomic_DNA"/>
</dbReference>
<dbReference type="AlphaFoldDB" id="B4RPS1"/>
<dbReference type="Proteomes" id="UP000002564">
    <property type="component" value="Chromosome"/>
</dbReference>
<gene>
    <name evidence="1" type="ordered locus">NGK_2344</name>
</gene>